<feature type="compositionally biased region" description="Basic and acidic residues" evidence="2">
    <location>
        <begin position="1128"/>
        <end position="1140"/>
    </location>
</feature>
<dbReference type="InterPro" id="IPR000048">
    <property type="entry name" value="IQ_motif_EF-hand-BS"/>
</dbReference>
<dbReference type="PROSITE" id="PS50096">
    <property type="entry name" value="IQ"/>
    <property type="match status" value="3"/>
</dbReference>
<evidence type="ECO:0000259" key="3">
    <source>
        <dbReference type="SMART" id="SM01196"/>
    </source>
</evidence>
<dbReference type="Gene3D" id="2.30.29.30">
    <property type="entry name" value="Pleckstrin-homology domain (PH domain)/Phosphotyrosine-binding domain (PTB)"/>
    <property type="match status" value="1"/>
</dbReference>
<dbReference type="SMART" id="SM01196">
    <property type="entry name" value="FERM_C"/>
    <property type="match status" value="1"/>
</dbReference>
<dbReference type="InterPro" id="IPR018980">
    <property type="entry name" value="FERM_PH-like_C"/>
</dbReference>
<feature type="region of interest" description="Disordered" evidence="2">
    <location>
        <begin position="480"/>
        <end position="529"/>
    </location>
</feature>
<feature type="coiled-coil region" evidence="1">
    <location>
        <begin position="1042"/>
        <end position="1086"/>
    </location>
</feature>
<feature type="compositionally biased region" description="Polar residues" evidence="2">
    <location>
        <begin position="368"/>
        <end position="381"/>
    </location>
</feature>
<sequence>MGISEEVKISLPTGGDVRLPVRVAARCTGKELVELCWEAIPGLKREDHLFWSIRVTPSPSSSRDVDSVFTWLQPDKKLSDQGIKSRELEFVPRLYPEKQRGCPRGKAITNYLMIATNQATYGVELFRGVHDKNKHEWVVGVCYNGIHRYHVTSLDHPDKIYDWKKLDNLYFKDKKFTVEVCSDDPKTPRSMSWYGRGVTIRALWNAAIHAHMSYIDLRPNKKLRHEYPKLIEELEKKLDKPCLAGANFQIPDIPLESQDGARLTKSRSSEESPERRAKELEVLIALKSKRRMLEDQYFQRVEQLKSIMRQEAQLTKIIPPEFKKYLTQEDKELNKEVINHAKTLQETTFKFEGLDKQNDSKDGKALKKTSSVTSVTPVNRSDQAQEELRRIAKDLGVNQKITVCLSKLNNKKLENESKKQTYARKYQEQLYRKYKNKVNSLEETKTHLERIIVSPTSPMSLSPDLPSDLKMSRISLDRGRHSIDDVGSVSSSSSLPDTDGPNGGRMSGSATPRSAHSTTSLEDAALNTGPTRQYSIRRESGGPIIQNHPHRPPSPSFRDGSSTSDGGSSSHIPRRDRPPPVQERTSSLTPTLARRTSQPLLSLPDGNVTLRPPRKTYQNDSGATLSRTGPIKVEHPASASAIKTFSSAEIESRYCSNRGASATMSRGYSDYQNNQNTNNQNHYFYGEASGQYMHPGYGAMPRAPTEFDALSEMSFGSEANVNNIQSRKHIRQLLHEHFTNNSSTNRSNHHAAAPSSYQPTYQRIAVNRTRSKETSSRDTFEPAHHDYREMVCGSLGYGVSDSGTEAAKRREILPEASAPKTTGLRNNVRSALQSQVLKSNTNTINNHNTPNRNSILSNYYSLPRNPNLNRSFEADAKTELDQFERSFEAEDLLKSSPEKSTEGIIIPGSTLDLRFSKDGYVNMSLYLSFCANYDVMEDLFTLQQEAEKQRKVEYDAALRIQAWFRGNRIRKYMRFLHETAAKIQSTFRMFAQRKRYYVMVKEALVRQKEAEAHKAAAKIQTIWRGYYTRKYVHNYYARKHYLLAVEEKNKEVREQLARFAAKQKEAKEREERIKLEEEKILLARKNHYMMSTYQQNGVFASPWFPNSGFEDLMAQVPPLSKEERKQLMKNGKESPRELPPLKKVVPPRLQGPFREPMMVHNQRYRALSPTLRVATSINSVKEEQTKEKQRQWIRRIHDDPMKFSMDKDKYVPLIHTKEKFDRKLYGQKSFREEKENSTAFKTVVPAIPLFDKFGKERSATLTN</sequence>
<dbReference type="Pfam" id="PF09380">
    <property type="entry name" value="FERM_C"/>
    <property type="match status" value="1"/>
</dbReference>
<evidence type="ECO:0000256" key="1">
    <source>
        <dbReference type="SAM" id="Coils"/>
    </source>
</evidence>
<dbReference type="SMART" id="SM00015">
    <property type="entry name" value="IQ"/>
    <property type="match status" value="3"/>
</dbReference>
<feature type="region of interest" description="Disordered" evidence="2">
    <location>
        <begin position="541"/>
        <end position="629"/>
    </location>
</feature>
<feature type="domain" description="FERM C-terminal PH-like" evidence="3">
    <location>
        <begin position="131"/>
        <end position="222"/>
    </location>
</feature>
<feature type="compositionally biased region" description="Low complexity" evidence="2">
    <location>
        <begin position="740"/>
        <end position="753"/>
    </location>
</feature>
<feature type="region of interest" description="Disordered" evidence="2">
    <location>
        <begin position="355"/>
        <end position="381"/>
    </location>
</feature>
<dbReference type="SUPFAM" id="SSF52540">
    <property type="entry name" value="P-loop containing nucleoside triphosphate hydrolases"/>
    <property type="match status" value="1"/>
</dbReference>
<feature type="compositionally biased region" description="Polar residues" evidence="2">
    <location>
        <begin position="508"/>
        <end position="521"/>
    </location>
</feature>
<name>A0ABN7RKC0_OIKDI</name>
<feature type="compositionally biased region" description="Polar residues" evidence="2">
    <location>
        <begin position="616"/>
        <end position="627"/>
    </location>
</feature>
<dbReference type="InterPro" id="IPR011993">
    <property type="entry name" value="PH-like_dom_sf"/>
</dbReference>
<proteinExistence type="predicted"/>
<evidence type="ECO:0000313" key="5">
    <source>
        <dbReference type="Proteomes" id="UP001158576"/>
    </source>
</evidence>
<dbReference type="Proteomes" id="UP001158576">
    <property type="component" value="Chromosome PAR"/>
</dbReference>
<dbReference type="Gene3D" id="1.20.5.190">
    <property type="match status" value="1"/>
</dbReference>
<organism evidence="4 5">
    <name type="scientific">Oikopleura dioica</name>
    <name type="common">Tunicate</name>
    <dbReference type="NCBI Taxonomy" id="34765"/>
    <lineage>
        <taxon>Eukaryota</taxon>
        <taxon>Metazoa</taxon>
        <taxon>Chordata</taxon>
        <taxon>Tunicata</taxon>
        <taxon>Appendicularia</taxon>
        <taxon>Copelata</taxon>
        <taxon>Oikopleuridae</taxon>
        <taxon>Oikopleura</taxon>
    </lineage>
</organism>
<feature type="compositionally biased region" description="Polar residues" evidence="2">
    <location>
        <begin position="583"/>
        <end position="600"/>
    </location>
</feature>
<feature type="compositionally biased region" description="Low complexity" evidence="2">
    <location>
        <begin position="559"/>
        <end position="570"/>
    </location>
</feature>
<feature type="region of interest" description="Disordered" evidence="2">
    <location>
        <begin position="740"/>
        <end position="760"/>
    </location>
</feature>
<evidence type="ECO:0000256" key="2">
    <source>
        <dbReference type="SAM" id="MobiDB-lite"/>
    </source>
</evidence>
<dbReference type="PANTHER" id="PTHR46079">
    <property type="entry name" value="FERM DOMAIN-CONTAINING PROTEIN 4"/>
    <property type="match status" value="1"/>
</dbReference>
<dbReference type="CDD" id="cd01765">
    <property type="entry name" value="FERM_F0_F1"/>
    <property type="match status" value="1"/>
</dbReference>
<feature type="region of interest" description="Disordered" evidence="2">
    <location>
        <begin position="1128"/>
        <end position="1153"/>
    </location>
</feature>
<dbReference type="PANTHER" id="PTHR46079:SF2">
    <property type="entry name" value="FERM DOMAIN-CONTAINING PROTEIN"/>
    <property type="match status" value="1"/>
</dbReference>
<keyword evidence="5" id="KW-1185">Reference proteome</keyword>
<feature type="compositionally biased region" description="Low complexity" evidence="2">
    <location>
        <begin position="485"/>
        <end position="494"/>
    </location>
</feature>
<dbReference type="EMBL" id="OU015568">
    <property type="protein sequence ID" value="CAG5079877.1"/>
    <property type="molecule type" value="Genomic_DNA"/>
</dbReference>
<dbReference type="Pfam" id="PF00612">
    <property type="entry name" value="IQ"/>
    <property type="match status" value="3"/>
</dbReference>
<dbReference type="InterPro" id="IPR027417">
    <property type="entry name" value="P-loop_NTPase"/>
</dbReference>
<protein>
    <submittedName>
        <fullName evidence="4">Oidioi.mRNA.OKI2018_I69.PAR.g9405.t1.cds</fullName>
    </submittedName>
</protein>
<evidence type="ECO:0000313" key="4">
    <source>
        <dbReference type="EMBL" id="CAG5079877.1"/>
    </source>
</evidence>
<dbReference type="SUPFAM" id="SSF50729">
    <property type="entry name" value="PH domain-like"/>
    <property type="match status" value="1"/>
</dbReference>
<gene>
    <name evidence="4" type="ORF">OKIOD_LOCUS963</name>
</gene>
<accession>A0ABN7RKC0</accession>
<feature type="coiled-coil region" evidence="1">
    <location>
        <begin position="424"/>
        <end position="451"/>
    </location>
</feature>
<dbReference type="InterPro" id="IPR047176">
    <property type="entry name" value="FRMD4A/B"/>
</dbReference>
<reference evidence="4 5" key="1">
    <citation type="submission" date="2021-04" db="EMBL/GenBank/DDBJ databases">
        <authorList>
            <person name="Bliznina A."/>
        </authorList>
    </citation>
    <scope>NUCLEOTIDE SEQUENCE [LARGE SCALE GENOMIC DNA]</scope>
</reference>
<keyword evidence="1" id="KW-0175">Coiled coil</keyword>
<feature type="compositionally biased region" description="Basic and acidic residues" evidence="2">
    <location>
        <begin position="355"/>
        <end position="365"/>
    </location>
</feature>